<feature type="domain" description="DNA methylase adenine-specific" evidence="8">
    <location>
        <begin position="151"/>
        <end position="459"/>
    </location>
</feature>
<keyword evidence="5" id="KW-0949">S-adenosyl-L-methionine</keyword>
<dbReference type="PRINTS" id="PR00507">
    <property type="entry name" value="N12N6MTFRASE"/>
</dbReference>
<proteinExistence type="inferred from homology"/>
<dbReference type="RefSeq" id="WP_269315807.1">
    <property type="nucleotide sequence ID" value="NZ_CP098251.1"/>
</dbReference>
<gene>
    <name evidence="10" type="ORF">NB646_08840</name>
</gene>
<dbReference type="Pfam" id="PF02384">
    <property type="entry name" value="N6_Mtase"/>
    <property type="match status" value="1"/>
</dbReference>
<dbReference type="InterPro" id="IPR051537">
    <property type="entry name" value="DNA_Adenine_Mtase"/>
</dbReference>
<evidence type="ECO:0000259" key="9">
    <source>
        <dbReference type="Pfam" id="PF12161"/>
    </source>
</evidence>
<comment type="catalytic activity">
    <reaction evidence="7">
        <text>a 2'-deoxyadenosine in DNA + S-adenosyl-L-methionine = an N(6)-methyl-2'-deoxyadenosine in DNA + S-adenosyl-L-homocysteine + H(+)</text>
        <dbReference type="Rhea" id="RHEA:15197"/>
        <dbReference type="Rhea" id="RHEA-COMP:12418"/>
        <dbReference type="Rhea" id="RHEA-COMP:12419"/>
        <dbReference type="ChEBI" id="CHEBI:15378"/>
        <dbReference type="ChEBI" id="CHEBI:57856"/>
        <dbReference type="ChEBI" id="CHEBI:59789"/>
        <dbReference type="ChEBI" id="CHEBI:90615"/>
        <dbReference type="ChEBI" id="CHEBI:90616"/>
        <dbReference type="EC" id="2.1.1.72"/>
    </reaction>
</comment>
<name>A0A9E9LDP6_9BURK</name>
<evidence type="ECO:0000256" key="3">
    <source>
        <dbReference type="ARBA" id="ARBA00022603"/>
    </source>
</evidence>
<dbReference type="Gene3D" id="3.40.50.150">
    <property type="entry name" value="Vaccinia Virus protein VP39"/>
    <property type="match status" value="1"/>
</dbReference>
<dbReference type="GO" id="GO:0032259">
    <property type="term" value="P:methylation"/>
    <property type="evidence" value="ECO:0007669"/>
    <property type="project" value="UniProtKB-KW"/>
</dbReference>
<dbReference type="GO" id="GO:0009307">
    <property type="term" value="P:DNA restriction-modification system"/>
    <property type="evidence" value="ECO:0007669"/>
    <property type="project" value="UniProtKB-KW"/>
</dbReference>
<dbReference type="PROSITE" id="PS00092">
    <property type="entry name" value="N6_MTASE"/>
    <property type="match status" value="1"/>
</dbReference>
<dbReference type="Pfam" id="PF12161">
    <property type="entry name" value="HsdM_N"/>
    <property type="match status" value="1"/>
</dbReference>
<dbReference type="Gene3D" id="1.20.1260.30">
    <property type="match status" value="1"/>
</dbReference>
<evidence type="ECO:0000256" key="6">
    <source>
        <dbReference type="ARBA" id="ARBA00022747"/>
    </source>
</evidence>
<evidence type="ECO:0000256" key="7">
    <source>
        <dbReference type="ARBA" id="ARBA00047942"/>
    </source>
</evidence>
<dbReference type="PANTHER" id="PTHR42933">
    <property type="entry name" value="SLR6095 PROTEIN"/>
    <property type="match status" value="1"/>
</dbReference>
<comment type="similarity">
    <text evidence="1">Belongs to the N(4)/N(6)-methyltransferase family.</text>
</comment>
<protein>
    <recommendedName>
        <fullName evidence="2">site-specific DNA-methyltransferase (adenine-specific)</fullName>
        <ecNumber evidence="2">2.1.1.72</ecNumber>
    </recommendedName>
</protein>
<dbReference type="EC" id="2.1.1.72" evidence="2"/>
<accession>A0A9E9LDP6</accession>
<keyword evidence="6" id="KW-0680">Restriction system</keyword>
<evidence type="ECO:0000259" key="8">
    <source>
        <dbReference type="Pfam" id="PF02384"/>
    </source>
</evidence>
<dbReference type="GO" id="GO:0008170">
    <property type="term" value="F:N-methyltransferase activity"/>
    <property type="evidence" value="ECO:0007669"/>
    <property type="project" value="InterPro"/>
</dbReference>
<dbReference type="GO" id="GO:0003677">
    <property type="term" value="F:DNA binding"/>
    <property type="evidence" value="ECO:0007669"/>
    <property type="project" value="InterPro"/>
</dbReference>
<reference evidence="10" key="1">
    <citation type="journal article" date="2022" name="Front. Microbiol.">
        <title>New perspectives on an old grouping: The genomic and phenotypic variability of Oxalobacter formigenes and the implications for calcium oxalate stone prevention.</title>
        <authorList>
            <person name="Chmiel J.A."/>
            <person name="Carr C."/>
            <person name="Stuivenberg G.A."/>
            <person name="Venema R."/>
            <person name="Chanyi R.M."/>
            <person name="Al K.F."/>
            <person name="Giguere D."/>
            <person name="Say H."/>
            <person name="Akouris P.P."/>
            <person name="Dominguez Romero S.A."/>
            <person name="Kwong A."/>
            <person name="Tai V."/>
            <person name="Koval S.F."/>
            <person name="Razvi H."/>
            <person name="Bjazevic J."/>
            <person name="Burton J.P."/>
        </authorList>
    </citation>
    <scope>NUCLEOTIDE SEQUENCE</scope>
    <source>
        <strain evidence="10">OxK</strain>
    </source>
</reference>
<evidence type="ECO:0000256" key="5">
    <source>
        <dbReference type="ARBA" id="ARBA00022691"/>
    </source>
</evidence>
<dbReference type="REBASE" id="679537">
    <property type="entry name" value="M.Osp2022ORF8840P"/>
</dbReference>
<dbReference type="Proteomes" id="UP001164819">
    <property type="component" value="Chromosome"/>
</dbReference>
<dbReference type="InterPro" id="IPR029063">
    <property type="entry name" value="SAM-dependent_MTases_sf"/>
</dbReference>
<keyword evidence="3 10" id="KW-0489">Methyltransferase</keyword>
<dbReference type="GO" id="GO:0009007">
    <property type="term" value="F:site-specific DNA-methyltransferase (adenine-specific) activity"/>
    <property type="evidence" value="ECO:0007669"/>
    <property type="project" value="UniProtKB-EC"/>
</dbReference>
<feature type="domain" description="N6 adenine-specific DNA methyltransferase N-terminal" evidence="9">
    <location>
        <begin position="10"/>
        <end position="134"/>
    </location>
</feature>
<dbReference type="InterPro" id="IPR038333">
    <property type="entry name" value="T1MK-like_N_sf"/>
</dbReference>
<evidence type="ECO:0000256" key="4">
    <source>
        <dbReference type="ARBA" id="ARBA00022679"/>
    </source>
</evidence>
<dbReference type="AlphaFoldDB" id="A0A9E9LDP6"/>
<evidence type="ECO:0000256" key="1">
    <source>
        <dbReference type="ARBA" id="ARBA00006594"/>
    </source>
</evidence>
<keyword evidence="4" id="KW-0808">Transferase</keyword>
<dbReference type="InterPro" id="IPR003356">
    <property type="entry name" value="DNA_methylase_A-5"/>
</dbReference>
<dbReference type="InterPro" id="IPR022749">
    <property type="entry name" value="D12N6_MeTrfase_N"/>
</dbReference>
<evidence type="ECO:0000313" key="10">
    <source>
        <dbReference type="EMBL" id="WAV90924.1"/>
    </source>
</evidence>
<dbReference type="SUPFAM" id="SSF53335">
    <property type="entry name" value="S-adenosyl-L-methionine-dependent methyltransferases"/>
    <property type="match status" value="1"/>
</dbReference>
<organism evidence="10">
    <name type="scientific">Oxalobacter aliiformigenes</name>
    <dbReference type="NCBI Taxonomy" id="2946593"/>
    <lineage>
        <taxon>Bacteria</taxon>
        <taxon>Pseudomonadati</taxon>
        <taxon>Pseudomonadota</taxon>
        <taxon>Betaproteobacteria</taxon>
        <taxon>Burkholderiales</taxon>
        <taxon>Oxalobacteraceae</taxon>
        <taxon>Oxalobacter</taxon>
    </lineage>
</organism>
<sequence length="875" mass="98650">MAIRKSQLYRSLWDGCDALRGGVEPSQYKDYILTLLFLKYVTDKYLNEDDADIRVFDREHDMAQDPRARTGCSFNDIVALRNRPNIGEGINKILRRFVQMNPSISGIVDTVDFNDENKLGKGDAMVKKLSGLVGIFQREELDFSGNRAEGDDLIGDAYEYLMRLFATVSGKSKGQFYTPAEVSRILAKVVGISGETDNTATVYDPACGSGSLLIRAAAEASVELAPYGQEVDISTAGLAMMNAMLHNQLTTVIRTGSTFSNPAFFETNNPNAVRRFNYIVCNPPFSLKNWQDGVRGHEYNRFSGYDAPPPEKNGDMAWLMHIITSLKQNGKAAVILPHGVLFRGDAEAVIRRNILRRRLIKAIIGLPPNLFYGTGIPACIVVIDREHTGTRDGIFMIDASRDFIKDGDKNRLREKDIYKIVTTLEQRIEEPGYSRMVPMTEIENGNDGNLNIPRYIADPSPKDRQDIDGHIRGGIPDGDFSRFDPVWRIMPELKTTLLESVRPGYSRLAISGSALFDMIAQYPHCREDRAHTRAIFGEWAQAQRRTLETIDGNVDPKAWIVRLAGDLFRRAGACRLFEPYDLYECLMVYWNEVMADDVYLIKAEGYGAARMTDFDMTQATRWEGRLIPKTLIQREFFPAETAHLAQLEAQLAIVEADIDTIENEALQGGRLATALEEERATLKNITGQINGIYATIHTPEIDALQSLLERKLPGKKELDRVMERIPALKLALTGKGTVTRASVNQAIRTLREQVVLPEDVAEDLRELKRWTEAVQKRDEARKNLRAAAAELDGQTRERYGRLTDEEIRYLLIDRKWLASVGNAIENVYDAMIQNFSVALNALHERYARPLPEIEAETKQHEANVKAVLESMAWTW</sequence>
<dbReference type="InterPro" id="IPR002052">
    <property type="entry name" value="DNA_methylase_N6_adenine_CS"/>
</dbReference>
<evidence type="ECO:0000256" key="2">
    <source>
        <dbReference type="ARBA" id="ARBA00011900"/>
    </source>
</evidence>
<dbReference type="PANTHER" id="PTHR42933:SF3">
    <property type="entry name" value="TYPE I RESTRICTION ENZYME MJAVIII METHYLASE SUBUNIT"/>
    <property type="match status" value="1"/>
</dbReference>
<dbReference type="EMBL" id="CP098251">
    <property type="protein sequence ID" value="WAV90924.1"/>
    <property type="molecule type" value="Genomic_DNA"/>
</dbReference>